<dbReference type="Proteomes" id="UP000244223">
    <property type="component" value="Unassembled WGS sequence"/>
</dbReference>
<evidence type="ECO:0000256" key="3">
    <source>
        <dbReference type="ARBA" id="ARBA00023163"/>
    </source>
</evidence>
<accession>A0A2T5J186</accession>
<dbReference type="PANTHER" id="PTHR44688">
    <property type="entry name" value="DNA-BINDING TRANSCRIPTIONAL ACTIVATOR DEVR_DOSR"/>
    <property type="match status" value="1"/>
</dbReference>
<dbReference type="GO" id="GO:0003677">
    <property type="term" value="F:DNA binding"/>
    <property type="evidence" value="ECO:0007669"/>
    <property type="project" value="UniProtKB-KW"/>
</dbReference>
<reference evidence="5 6" key="1">
    <citation type="submission" date="2018-04" db="EMBL/GenBank/DDBJ databases">
        <title>Genomic Encyclopedia of Archaeal and Bacterial Type Strains, Phase II (KMG-II): from individual species to whole genera.</title>
        <authorList>
            <person name="Goeker M."/>
        </authorList>
    </citation>
    <scope>NUCLEOTIDE SEQUENCE [LARGE SCALE GENOMIC DNA]</scope>
    <source>
        <strain evidence="5 6">DSM 5822</strain>
    </source>
</reference>
<evidence type="ECO:0000259" key="4">
    <source>
        <dbReference type="PROSITE" id="PS50043"/>
    </source>
</evidence>
<dbReference type="Pfam" id="PF00196">
    <property type="entry name" value="GerE"/>
    <property type="match status" value="1"/>
</dbReference>
<dbReference type="InterPro" id="IPR000792">
    <property type="entry name" value="Tscrpt_reg_LuxR_C"/>
</dbReference>
<dbReference type="PRINTS" id="PR00038">
    <property type="entry name" value="HTHLUXR"/>
</dbReference>
<dbReference type="AlphaFoldDB" id="A0A2T5J186"/>
<dbReference type="SUPFAM" id="SSF46894">
    <property type="entry name" value="C-terminal effector domain of the bipartite response regulators"/>
    <property type="match status" value="1"/>
</dbReference>
<dbReference type="InterPro" id="IPR016032">
    <property type="entry name" value="Sig_transdc_resp-reg_C-effctor"/>
</dbReference>
<dbReference type="SUPFAM" id="SSF52540">
    <property type="entry name" value="P-loop containing nucleoside triphosphate hydrolases"/>
    <property type="match status" value="1"/>
</dbReference>
<gene>
    <name evidence="5" type="ORF">C8N29_104197</name>
</gene>
<name>A0A2T5J186_9GAMM</name>
<keyword evidence="3" id="KW-0804">Transcription</keyword>
<dbReference type="PANTHER" id="PTHR44688:SF16">
    <property type="entry name" value="DNA-BINDING TRANSCRIPTIONAL ACTIVATOR DEVR_DOSR"/>
    <property type="match status" value="1"/>
</dbReference>
<dbReference type="EMBL" id="QAON01000004">
    <property type="protein sequence ID" value="PTQ90152.1"/>
    <property type="molecule type" value="Genomic_DNA"/>
</dbReference>
<evidence type="ECO:0000313" key="5">
    <source>
        <dbReference type="EMBL" id="PTQ90152.1"/>
    </source>
</evidence>
<dbReference type="GO" id="GO:0006355">
    <property type="term" value="P:regulation of DNA-templated transcription"/>
    <property type="evidence" value="ECO:0007669"/>
    <property type="project" value="InterPro"/>
</dbReference>
<feature type="domain" description="HTH luxR-type" evidence="4">
    <location>
        <begin position="808"/>
        <end position="873"/>
    </location>
</feature>
<dbReference type="PROSITE" id="PS50043">
    <property type="entry name" value="HTH_LUXR_2"/>
    <property type="match status" value="1"/>
</dbReference>
<dbReference type="RefSeq" id="WP_107865147.1">
    <property type="nucleotide sequence ID" value="NZ_QAON01000004.1"/>
</dbReference>
<evidence type="ECO:0000256" key="1">
    <source>
        <dbReference type="ARBA" id="ARBA00023015"/>
    </source>
</evidence>
<comment type="caution">
    <text evidence="5">The sequence shown here is derived from an EMBL/GenBank/DDBJ whole genome shotgun (WGS) entry which is preliminary data.</text>
</comment>
<dbReference type="SMART" id="SM00421">
    <property type="entry name" value="HTH_LUXR"/>
    <property type="match status" value="1"/>
</dbReference>
<evidence type="ECO:0000256" key="2">
    <source>
        <dbReference type="ARBA" id="ARBA00023125"/>
    </source>
</evidence>
<dbReference type="InterPro" id="IPR059106">
    <property type="entry name" value="WHD_MalT"/>
</dbReference>
<sequence length="876" mass="100014">MSLSKSHTSPQRLLRPELLHLLDHSQTVALTLILAPAGSGKSTLLQQWRSQTSHGTVAHLSLNRRDQDAMYFFHRLHKTVAQYVAISPVLSGNALEADAQQLDVFVQCLLDAFNTLATDFFLLLDDFHYASSPLIQQFFADLVNDLPAHIHVIIASRNYPAFPLSRLKLDDQLLLIDQHDLRLPLAQIHEFCDLLQQPALTHPETDELVRITEGWIAGIKLALLARAKTGQLATGDFQGTHPEIVNYFLDVVLNELDAPLREFLLVSAILDKVDAKIMSFLLPNLDCWPLLQRVWQKNLFIHPLDEQSHVYRYHPLFQQSLQTRLWQESPLYAQQLHLRASNYFLQHHEPESALHHAQQLQDLQRFYQILAQCCQQWLKEGKLALMLSWLQQIDAHLRLAQPNLALLHLCALIFSRQFSAAFYQLGLLKQQIGHDDHANTVMTLHFLENVLLLFHDDNYDPAPALNDLNQHKHYYDIRDAAHTFLARHAMLQGDCEAAIRYAKYAKTLLTELNHDYLSSFNDVILILSERELGHVVVARQMTQAFFQQYAKQPQTPCWVNAATCMAVSLYEQNRCAEAKDICEQLMLTMDSACVTELMFHVYVTLARLQGTAANQRANQLLLQLRRILRHGQHSRLLNQLLAEEICHSLRTQQLEHLLTIVHDYDLLADITQQSWLSPPSTYQESWVYRGLAAALYLRSRKQYAAALTILTVLDQHLARYQLCSRRTIIKANQIVLLSLQGNAEEAKQLLVRLCHHAGIQAGIRTVFDEAPGFAHIVRDAHQKGIITLPDIYLQHYRDVLYPYVGTPTTLAADQLTAKEYEILSLIQKGLSNKDIAQTVGISLSTTKWHIQNIFSKLQVSNRASVVSLLVHQKITV</sequence>
<dbReference type="Pfam" id="PF25873">
    <property type="entry name" value="WHD_MalT"/>
    <property type="match status" value="1"/>
</dbReference>
<dbReference type="Gene3D" id="1.10.10.10">
    <property type="entry name" value="Winged helix-like DNA-binding domain superfamily/Winged helix DNA-binding domain"/>
    <property type="match status" value="1"/>
</dbReference>
<proteinExistence type="predicted"/>
<dbReference type="InterPro" id="IPR027417">
    <property type="entry name" value="P-loop_NTPase"/>
</dbReference>
<evidence type="ECO:0000313" key="6">
    <source>
        <dbReference type="Proteomes" id="UP000244223"/>
    </source>
</evidence>
<protein>
    <submittedName>
        <fullName evidence="5">LuxR family maltose regulon positive regulatory protein</fullName>
    </submittedName>
</protein>
<keyword evidence="1" id="KW-0805">Transcription regulation</keyword>
<keyword evidence="2" id="KW-0238">DNA-binding</keyword>
<dbReference type="InterPro" id="IPR036388">
    <property type="entry name" value="WH-like_DNA-bd_sf"/>
</dbReference>
<dbReference type="CDD" id="cd06170">
    <property type="entry name" value="LuxR_C_like"/>
    <property type="match status" value="1"/>
</dbReference>
<dbReference type="Gene3D" id="3.40.50.300">
    <property type="entry name" value="P-loop containing nucleotide triphosphate hydrolases"/>
    <property type="match status" value="1"/>
</dbReference>
<dbReference type="OrthoDB" id="1137593at2"/>
<keyword evidence="6" id="KW-1185">Reference proteome</keyword>
<organism evidence="5 6">
    <name type="scientific">Agitococcus lubricus</name>
    <dbReference type="NCBI Taxonomy" id="1077255"/>
    <lineage>
        <taxon>Bacteria</taxon>
        <taxon>Pseudomonadati</taxon>
        <taxon>Pseudomonadota</taxon>
        <taxon>Gammaproteobacteria</taxon>
        <taxon>Moraxellales</taxon>
        <taxon>Moraxellaceae</taxon>
        <taxon>Agitococcus</taxon>
    </lineage>
</organism>